<evidence type="ECO:0000256" key="3">
    <source>
        <dbReference type="ARBA" id="ARBA00022723"/>
    </source>
</evidence>
<dbReference type="GO" id="GO:0140993">
    <property type="term" value="F:histone modifying activity"/>
    <property type="evidence" value="ECO:0007669"/>
    <property type="project" value="UniProtKB-ARBA"/>
</dbReference>
<evidence type="ECO:0000256" key="6">
    <source>
        <dbReference type="ARBA" id="ARBA00023015"/>
    </source>
</evidence>
<protein>
    <submittedName>
        <fullName evidence="13">Methyl--binding domain-containing 9</fullName>
    </submittedName>
</protein>
<dbReference type="PROSITE" id="PS01359">
    <property type="entry name" value="ZF_PHD_1"/>
    <property type="match status" value="1"/>
</dbReference>
<feature type="domain" description="PHD-type" evidence="11">
    <location>
        <begin position="938"/>
        <end position="990"/>
    </location>
</feature>
<dbReference type="Pfam" id="PF05965">
    <property type="entry name" value="FYRC"/>
    <property type="match status" value="1"/>
</dbReference>
<keyword evidence="8" id="KW-0539">Nucleus</keyword>
<dbReference type="PROSITE" id="PS51543">
    <property type="entry name" value="FYRC"/>
    <property type="match status" value="1"/>
</dbReference>
<dbReference type="GO" id="GO:0016740">
    <property type="term" value="F:transferase activity"/>
    <property type="evidence" value="ECO:0007669"/>
    <property type="project" value="UniProtKB-KW"/>
</dbReference>
<dbReference type="Gene3D" id="3.30.40.10">
    <property type="entry name" value="Zinc/RING finger domain, C3HC4 (zinc finger)"/>
    <property type="match status" value="1"/>
</dbReference>
<accession>A0A2P6TD41</accession>
<dbReference type="OrthoDB" id="510988at2759"/>
<evidence type="ECO:0000256" key="7">
    <source>
        <dbReference type="ARBA" id="ARBA00023163"/>
    </source>
</evidence>
<feature type="compositionally biased region" description="Acidic residues" evidence="10">
    <location>
        <begin position="1530"/>
        <end position="1561"/>
    </location>
</feature>
<proteinExistence type="predicted"/>
<dbReference type="PANTHER" id="PTHR47162">
    <property type="entry name" value="OS02G0192300 PROTEIN"/>
    <property type="match status" value="1"/>
</dbReference>
<feature type="region of interest" description="Disordered" evidence="10">
    <location>
        <begin position="1083"/>
        <end position="1147"/>
    </location>
</feature>
<evidence type="ECO:0000313" key="13">
    <source>
        <dbReference type="EMBL" id="PRW20556.1"/>
    </source>
</evidence>
<dbReference type="InterPro" id="IPR019786">
    <property type="entry name" value="Zinc_finger_PHD-type_CS"/>
</dbReference>
<dbReference type="GO" id="GO:0003677">
    <property type="term" value="F:DNA binding"/>
    <property type="evidence" value="ECO:0007669"/>
    <property type="project" value="InterPro"/>
</dbReference>
<evidence type="ECO:0000259" key="11">
    <source>
        <dbReference type="PROSITE" id="PS50016"/>
    </source>
</evidence>
<dbReference type="InterPro" id="IPR011011">
    <property type="entry name" value="Znf_FYVE_PHD"/>
</dbReference>
<dbReference type="InterPro" id="IPR016177">
    <property type="entry name" value="DNA-bd_dom_sf"/>
</dbReference>
<dbReference type="EMBL" id="LHPG02000023">
    <property type="protein sequence ID" value="PRW20556.1"/>
    <property type="molecule type" value="Genomic_DNA"/>
</dbReference>
<evidence type="ECO:0000256" key="5">
    <source>
        <dbReference type="ARBA" id="ARBA00022833"/>
    </source>
</evidence>
<evidence type="ECO:0000259" key="12">
    <source>
        <dbReference type="PROSITE" id="PS50982"/>
    </source>
</evidence>
<keyword evidence="4 9" id="KW-0863">Zinc-finger</keyword>
<dbReference type="PANTHER" id="PTHR47162:SF10">
    <property type="entry name" value="METHYL-CPG-BINDING DOMAIN-CONTAINING PROTEIN 9 ISOFORM X1"/>
    <property type="match status" value="1"/>
</dbReference>
<dbReference type="InterPro" id="IPR001965">
    <property type="entry name" value="Znf_PHD"/>
</dbReference>
<comment type="caution">
    <text evidence="13">The sequence shown here is derived from an EMBL/GenBank/DDBJ whole genome shotgun (WGS) entry which is preliminary data.</text>
</comment>
<evidence type="ECO:0000256" key="9">
    <source>
        <dbReference type="PROSITE-ProRule" id="PRU00146"/>
    </source>
</evidence>
<dbReference type="SUPFAM" id="SSF54171">
    <property type="entry name" value="DNA-binding domain"/>
    <property type="match status" value="1"/>
</dbReference>
<dbReference type="InterPro" id="IPR028941">
    <property type="entry name" value="WHIM2_dom"/>
</dbReference>
<feature type="region of interest" description="Disordered" evidence="10">
    <location>
        <begin position="889"/>
        <end position="912"/>
    </location>
</feature>
<dbReference type="STRING" id="3076.A0A2P6TD41"/>
<feature type="compositionally biased region" description="Gly residues" evidence="10">
    <location>
        <begin position="1"/>
        <end position="17"/>
    </location>
</feature>
<dbReference type="Pfam" id="PF15613">
    <property type="entry name" value="WSD"/>
    <property type="match status" value="1"/>
</dbReference>
<dbReference type="Proteomes" id="UP000239899">
    <property type="component" value="Unassembled WGS sequence"/>
</dbReference>
<sequence length="1561" mass="166506">MAESSAGGGLSLSGGASGALSPSPELLAKGKAKERELVKGLRDFFEQKGVPFDEGWRVEVKIRIAGPTLNTGEPGTRIDTYYFSPAGKRYRSKQEIARDFGLAGEGGGTPGAGSGKGRGKKAGGDGAASGGALPQPLSREVAVAAARKRCEAFQLPHKLSCGVTVTNLGTLHPADHHFCTAEQLWPAGFSAEWEDEKGVRFINTITETPNGPMFRIKAQRLAHEGKPATEIVELGAGPTPDDAYRDAEERQSEALEIALLNRSIKQRGGGGMAYDPDDPDAPVPAGRALDAAEHLLVKCRPLAAQWGTERFGLADPSVLQAIEGLPGSDQVHHYRFVDERPGGWVAAARALNQALAAHGKKQLPVDAKKLASEVAAAAAGAPRKRGPRPSRKEAEENAVRRVVEAMVKHVELEEVKSYTADQKARLKAEKAAERDRKRAEKDKMSEAEKLARLQQKAAYIEQQRQLNATFEDETVANMAEPPPQPSYVATGRLPLHQQAVLLEAWQFMHRFGSQLLGLAPEEPLPSVQQLEAALLGESAPPPTPAPAAEAMVVDGEGGAAAEEGDGAPPPDAAVKLQMSLADFLVSGLFQDTAAAIVGANSDITLADLRGGGRSARHSLAVKPQTWQEVVRRYLTILATSAMTQAKDTGAAGASSPLAIMDPYVILQYLAAGPPASLTQGAAALPRGASKTAGHCTTARADAQAVAAAEELFATATGEASRSEEALALEKQLLRCLLKEIILASKLKRGDGRVLSYGGQAAAAAAKVGRPLDLRSISARIDAGVYSALPHPLQAFASDVRYAASLLQAGCNKTSSLFAQEYSEKQGPELAACAVSKLDASLRELEVANPEEYIRAHALPPRQRRRQSEIPEAPSQAALASAAAGAAASREASVEPSSAVGTEGTEVAGAEGLQQPRLVTDAVRDLNRPFAPFKELGSWQGCVVCWSDDDPARLLPCDTCDCKYHGYCLEPPLEEPPLQTEPFLCPRCQALNPGSFSGGKPFSVEFARASGGETAWRLAQLLASKDYSEWSVEDRCALLRLLITLCAESAQLHDTLHGEEDELREKKKEIASLRQEVKRVQQEMAAQQQAAQQPAQGAAQQQGGAATSPAEGAQGDAQPPAAGPQQGAGPGLPPLPPQRASARRARDLPAEVEAMVTRISKLEQDMNQVGPVRLDPVGLDRHYNRYWLLPAAAVATDPATVHPSAPPLLVIERHAQDSLAPTGATAAAAALGGPAPDVPVGGSAPGWQVGVYNSILQLQQLAQWLCPKGNRERPLADYVTRLLDQHQQFAMAHAQIARGPAPDWQPLEPAAARAAAVQRLQRAMLSFEEGNQPATYDELVGSEERRHRWRQMVLASSTPRSLMSALLVLEGMVRPEFLKTQWRPFAQPAPHPDDTTTLPAVWLRLEALKASVRLKVTLNVRLAKEVMGGSGLAAGGAAGMAGRYSLRDSKPLKRSYYEGPASRKSDGESDGEGSGEDARETRAERAAKRAKQREEDGVADDEALARELDADGARRTRTGRPAYFGERPGGEEEDEDEWRDDGEEEEEESEGEGEEPISGMDE</sequence>
<feature type="compositionally biased region" description="Basic and acidic residues" evidence="10">
    <location>
        <begin position="1475"/>
        <end position="1495"/>
    </location>
</feature>
<dbReference type="Pfam" id="PF01429">
    <property type="entry name" value="MBD"/>
    <property type="match status" value="1"/>
</dbReference>
<dbReference type="Gene3D" id="3.30.160.360">
    <property type="match status" value="1"/>
</dbReference>
<feature type="compositionally biased region" description="Basic and acidic residues" evidence="10">
    <location>
        <begin position="1502"/>
        <end position="1513"/>
    </location>
</feature>
<feature type="region of interest" description="Disordered" evidence="10">
    <location>
        <begin position="421"/>
        <end position="446"/>
    </location>
</feature>
<dbReference type="InterPro" id="IPR003888">
    <property type="entry name" value="FYrich_N"/>
</dbReference>
<dbReference type="SMART" id="SM00249">
    <property type="entry name" value="PHD"/>
    <property type="match status" value="1"/>
</dbReference>
<dbReference type="PROSITE" id="PS50016">
    <property type="entry name" value="ZF_PHD_2"/>
    <property type="match status" value="1"/>
</dbReference>
<keyword evidence="2" id="KW-0808">Transferase</keyword>
<feature type="domain" description="MBD" evidence="12">
    <location>
        <begin position="42"/>
        <end position="122"/>
    </location>
</feature>
<feature type="region of interest" description="Disordered" evidence="10">
    <location>
        <begin position="1451"/>
        <end position="1561"/>
    </location>
</feature>
<dbReference type="Pfam" id="PF00628">
    <property type="entry name" value="PHD"/>
    <property type="match status" value="1"/>
</dbReference>
<comment type="subcellular location">
    <subcellularLocation>
        <location evidence="1">Nucleus</location>
    </subcellularLocation>
</comment>
<name>A0A2P6TD41_CHLSO</name>
<feature type="region of interest" description="Disordered" evidence="10">
    <location>
        <begin position="376"/>
        <end position="397"/>
    </location>
</feature>
<keyword evidence="14" id="KW-1185">Reference proteome</keyword>
<feature type="region of interest" description="Disordered" evidence="10">
    <location>
        <begin position="855"/>
        <end position="876"/>
    </location>
</feature>
<dbReference type="GO" id="GO:0008270">
    <property type="term" value="F:zinc ion binding"/>
    <property type="evidence" value="ECO:0007669"/>
    <property type="project" value="UniProtKB-KW"/>
</dbReference>
<evidence type="ECO:0000256" key="4">
    <source>
        <dbReference type="ARBA" id="ARBA00022771"/>
    </source>
</evidence>
<dbReference type="InterPro" id="IPR003889">
    <property type="entry name" value="FYrich_C"/>
</dbReference>
<evidence type="ECO:0000313" key="14">
    <source>
        <dbReference type="Proteomes" id="UP000239899"/>
    </source>
</evidence>
<evidence type="ECO:0000256" key="2">
    <source>
        <dbReference type="ARBA" id="ARBA00022679"/>
    </source>
</evidence>
<feature type="compositionally biased region" description="Low complexity" evidence="10">
    <location>
        <begin position="898"/>
        <end position="911"/>
    </location>
</feature>
<dbReference type="GO" id="GO:0005634">
    <property type="term" value="C:nucleus"/>
    <property type="evidence" value="ECO:0007669"/>
    <property type="project" value="UniProtKB-SubCell"/>
</dbReference>
<keyword evidence="7" id="KW-0804">Transcription</keyword>
<evidence type="ECO:0000256" key="1">
    <source>
        <dbReference type="ARBA" id="ARBA00004123"/>
    </source>
</evidence>
<dbReference type="InterPro" id="IPR019787">
    <property type="entry name" value="Znf_PHD-finger"/>
</dbReference>
<dbReference type="SUPFAM" id="SSF57903">
    <property type="entry name" value="FYVE/PHD zinc finger"/>
    <property type="match status" value="1"/>
</dbReference>
<keyword evidence="5" id="KW-0862">Zinc</keyword>
<gene>
    <name evidence="13" type="ORF">C2E21_8902</name>
</gene>
<dbReference type="PROSITE" id="PS51542">
    <property type="entry name" value="FYRN"/>
    <property type="match status" value="1"/>
</dbReference>
<feature type="compositionally biased region" description="Low complexity" evidence="10">
    <location>
        <begin position="1084"/>
        <end position="1126"/>
    </location>
</feature>
<evidence type="ECO:0000256" key="8">
    <source>
        <dbReference type="ARBA" id="ARBA00023242"/>
    </source>
</evidence>
<dbReference type="PROSITE" id="PS50982">
    <property type="entry name" value="MBD"/>
    <property type="match status" value="1"/>
</dbReference>
<reference evidence="13 14" key="1">
    <citation type="journal article" date="2018" name="Plant J.">
        <title>Genome sequences of Chlorella sorokiniana UTEX 1602 and Micractinium conductrix SAG 241.80: implications to maltose excretion by a green alga.</title>
        <authorList>
            <person name="Arriola M.B."/>
            <person name="Velmurugan N."/>
            <person name="Zhang Y."/>
            <person name="Plunkett M.H."/>
            <person name="Hondzo H."/>
            <person name="Barney B.M."/>
        </authorList>
    </citation>
    <scope>NUCLEOTIDE SEQUENCE [LARGE SCALE GENOMIC DNA]</scope>
    <source>
        <strain evidence="14">UTEX 1602</strain>
    </source>
</reference>
<organism evidence="13 14">
    <name type="scientific">Chlorella sorokiniana</name>
    <name type="common">Freshwater green alga</name>
    <dbReference type="NCBI Taxonomy" id="3076"/>
    <lineage>
        <taxon>Eukaryota</taxon>
        <taxon>Viridiplantae</taxon>
        <taxon>Chlorophyta</taxon>
        <taxon>core chlorophytes</taxon>
        <taxon>Trebouxiophyceae</taxon>
        <taxon>Chlorellales</taxon>
        <taxon>Chlorellaceae</taxon>
        <taxon>Chlorella clade</taxon>
        <taxon>Chlorella</taxon>
    </lineage>
</organism>
<feature type="compositionally biased region" description="Gly residues" evidence="10">
    <location>
        <begin position="103"/>
        <end position="116"/>
    </location>
</feature>
<keyword evidence="6" id="KW-0805">Transcription regulation</keyword>
<dbReference type="InterPro" id="IPR013083">
    <property type="entry name" value="Znf_RING/FYVE/PHD"/>
</dbReference>
<dbReference type="InterPro" id="IPR001739">
    <property type="entry name" value="Methyl_CpG_DNA-bd"/>
</dbReference>
<keyword evidence="3" id="KW-0479">Metal-binding</keyword>
<evidence type="ECO:0000256" key="10">
    <source>
        <dbReference type="SAM" id="MobiDB-lite"/>
    </source>
</evidence>
<feature type="region of interest" description="Disordered" evidence="10">
    <location>
        <begin position="1"/>
        <end position="27"/>
    </location>
</feature>
<dbReference type="CDD" id="cd15489">
    <property type="entry name" value="PHD_SF"/>
    <property type="match status" value="1"/>
</dbReference>
<dbReference type="Gene3D" id="3.30.890.10">
    <property type="entry name" value="Methyl-cpg-binding Protein 2, Chain A"/>
    <property type="match status" value="1"/>
</dbReference>
<feature type="region of interest" description="Disordered" evidence="10">
    <location>
        <begin position="101"/>
        <end position="134"/>
    </location>
</feature>